<keyword evidence="2" id="KW-1185">Reference proteome</keyword>
<comment type="caution">
    <text evidence="1">The sequence shown here is derived from an EMBL/GenBank/DDBJ whole genome shotgun (WGS) entry which is preliminary data.</text>
</comment>
<dbReference type="EMBL" id="VDMD01000024">
    <property type="protein sequence ID" value="TRM60024.1"/>
    <property type="molecule type" value="Genomic_DNA"/>
</dbReference>
<sequence>MPRRMLQAYLISGNTESQIWCIGVAQCLGAGRVSLSFAVNDVSTPELFRSRNSSLICNYCSPRSLANLAQTSSFFAEPALDALWANHRQLISTLLSNVLPTDAVTLTSHESYSMMEPFHSETGHLAVEPTDEQWDRVASYGARMRTVWVSYYLHKYSSIVVHFSPDLISMWMLYSQRRKIGPALCPNAKALIWHIADPSAMAQELALY</sequence>
<proteinExistence type="predicted"/>
<organism evidence="1 2">
    <name type="scientific">Schizophyllum amplum</name>
    <dbReference type="NCBI Taxonomy" id="97359"/>
    <lineage>
        <taxon>Eukaryota</taxon>
        <taxon>Fungi</taxon>
        <taxon>Dikarya</taxon>
        <taxon>Basidiomycota</taxon>
        <taxon>Agaricomycotina</taxon>
        <taxon>Agaricomycetes</taxon>
        <taxon>Agaricomycetidae</taxon>
        <taxon>Agaricales</taxon>
        <taxon>Schizophyllaceae</taxon>
        <taxon>Schizophyllum</taxon>
    </lineage>
</organism>
<reference evidence="1 2" key="1">
    <citation type="journal article" date="2019" name="New Phytol.">
        <title>Comparative genomics reveals unique wood-decay strategies and fruiting body development in the Schizophyllaceae.</title>
        <authorList>
            <person name="Almasi E."/>
            <person name="Sahu N."/>
            <person name="Krizsan K."/>
            <person name="Balint B."/>
            <person name="Kovacs G.M."/>
            <person name="Kiss B."/>
            <person name="Cseklye J."/>
            <person name="Drula E."/>
            <person name="Henrissat B."/>
            <person name="Nagy I."/>
            <person name="Chovatia M."/>
            <person name="Adam C."/>
            <person name="LaButti K."/>
            <person name="Lipzen A."/>
            <person name="Riley R."/>
            <person name="Grigoriev I.V."/>
            <person name="Nagy L.G."/>
        </authorList>
    </citation>
    <scope>NUCLEOTIDE SEQUENCE [LARGE SCALE GENOMIC DNA]</scope>
    <source>
        <strain evidence="1 2">NL-1724</strain>
    </source>
</reference>
<dbReference type="Proteomes" id="UP000320762">
    <property type="component" value="Unassembled WGS sequence"/>
</dbReference>
<name>A0A550C5F1_9AGAR</name>
<dbReference type="AlphaFoldDB" id="A0A550C5F1"/>
<accession>A0A550C5F1</accession>
<dbReference type="OrthoDB" id="3543113at2759"/>
<protein>
    <submittedName>
        <fullName evidence="1">Uncharacterized protein</fullName>
    </submittedName>
</protein>
<evidence type="ECO:0000313" key="1">
    <source>
        <dbReference type="EMBL" id="TRM60024.1"/>
    </source>
</evidence>
<gene>
    <name evidence="1" type="ORF">BD626DRAFT_572127</name>
</gene>
<evidence type="ECO:0000313" key="2">
    <source>
        <dbReference type="Proteomes" id="UP000320762"/>
    </source>
</evidence>